<dbReference type="Proteomes" id="UP001165083">
    <property type="component" value="Unassembled WGS sequence"/>
</dbReference>
<reference evidence="1" key="1">
    <citation type="submission" date="2023-04" db="EMBL/GenBank/DDBJ databases">
        <title>Phytophthora lilii NBRC 32176.</title>
        <authorList>
            <person name="Ichikawa N."/>
            <person name="Sato H."/>
            <person name="Tonouchi N."/>
        </authorList>
    </citation>
    <scope>NUCLEOTIDE SEQUENCE</scope>
    <source>
        <strain evidence="1">NBRC 32176</strain>
    </source>
</reference>
<proteinExistence type="predicted"/>
<gene>
    <name evidence="1" type="ORF">Plil01_000011300</name>
</gene>
<sequence>MFADNEKCTAYTVDDPSKTLTSATAGHTGSDTRVSSADSATAMTCFKQDAFHRCLNTNDNSSLPSHFKIRRVKDSDNEAPLFNRRGAKICVRG</sequence>
<dbReference type="AlphaFoldDB" id="A0A9W6WMB4"/>
<evidence type="ECO:0000313" key="2">
    <source>
        <dbReference type="Proteomes" id="UP001165083"/>
    </source>
</evidence>
<keyword evidence="2" id="KW-1185">Reference proteome</keyword>
<protein>
    <submittedName>
        <fullName evidence="1">Unnamed protein product</fullName>
    </submittedName>
</protein>
<organism evidence="1 2">
    <name type="scientific">Phytophthora lilii</name>
    <dbReference type="NCBI Taxonomy" id="2077276"/>
    <lineage>
        <taxon>Eukaryota</taxon>
        <taxon>Sar</taxon>
        <taxon>Stramenopiles</taxon>
        <taxon>Oomycota</taxon>
        <taxon>Peronosporomycetes</taxon>
        <taxon>Peronosporales</taxon>
        <taxon>Peronosporaceae</taxon>
        <taxon>Phytophthora</taxon>
    </lineage>
</organism>
<name>A0A9W6WMB4_9STRA</name>
<dbReference type="EMBL" id="BSXW01000007">
    <property type="protein sequence ID" value="GMF09189.1"/>
    <property type="molecule type" value="Genomic_DNA"/>
</dbReference>
<evidence type="ECO:0000313" key="1">
    <source>
        <dbReference type="EMBL" id="GMF09189.1"/>
    </source>
</evidence>
<accession>A0A9W6WMB4</accession>
<comment type="caution">
    <text evidence="1">The sequence shown here is derived from an EMBL/GenBank/DDBJ whole genome shotgun (WGS) entry which is preliminary data.</text>
</comment>